<keyword evidence="4" id="KW-0804">Transcription</keyword>
<name>A0A317PFI7_9HYPH</name>
<dbReference type="PANTHER" id="PTHR30146:SF148">
    <property type="entry name" value="HTH-TYPE TRANSCRIPTIONAL REPRESSOR PURR-RELATED"/>
    <property type="match status" value="1"/>
</dbReference>
<dbReference type="CDD" id="cd01392">
    <property type="entry name" value="HTH_LacI"/>
    <property type="match status" value="1"/>
</dbReference>
<dbReference type="AlphaFoldDB" id="A0A317PFI7"/>
<evidence type="ECO:0000313" key="7">
    <source>
        <dbReference type="Proteomes" id="UP000246352"/>
    </source>
</evidence>
<keyword evidence="3" id="KW-0238">DNA-binding</keyword>
<dbReference type="EMBL" id="QGTR01000004">
    <property type="protein sequence ID" value="PWV98825.1"/>
    <property type="molecule type" value="Genomic_DNA"/>
</dbReference>
<protein>
    <submittedName>
        <fullName evidence="6">LacI family transcriptional regulator</fullName>
    </submittedName>
</protein>
<dbReference type="Pfam" id="PF13377">
    <property type="entry name" value="Peripla_BP_3"/>
    <property type="match status" value="1"/>
</dbReference>
<evidence type="ECO:0000256" key="3">
    <source>
        <dbReference type="ARBA" id="ARBA00023125"/>
    </source>
</evidence>
<sequence>MAKKELPGVVRNPRHLRKATINDVAALAGVSVGTVSNVINGRGNVSEPRRKKVREAIATLSFTGSLLAKGMRAQRYPVVGLCVPNSTSSNFVTMTDILEEHATGANFELVQIITRHDQQREHDRIERLIASRASGVLLLPTLLAEPVLELLHSSQMPTVIINRFVADEERFDQVLVDHRSAFVAATRQLLEWGHTRIIVATQFPNFSVVRQNIAGINEAIADSGADVSSTIMKCGTNQEEFNRMLAVELRDASRKTVLIASSSLLSAWSIEAFRDLGLRCPEDISLLAAEEPHWAMAAWPSLSCIQQPTRELGRIAWDLLSRRMAGGNDAAVTIRCDARVNFRGSVSRST</sequence>
<keyword evidence="2" id="KW-0805">Transcription regulation</keyword>
<dbReference type="OrthoDB" id="8433438at2"/>
<dbReference type="Gene3D" id="1.10.260.40">
    <property type="entry name" value="lambda repressor-like DNA-binding domains"/>
    <property type="match status" value="1"/>
</dbReference>
<evidence type="ECO:0000259" key="5">
    <source>
        <dbReference type="PROSITE" id="PS50932"/>
    </source>
</evidence>
<dbReference type="Pfam" id="PF00356">
    <property type="entry name" value="LacI"/>
    <property type="match status" value="1"/>
</dbReference>
<dbReference type="PROSITE" id="PS00356">
    <property type="entry name" value="HTH_LACI_1"/>
    <property type="match status" value="1"/>
</dbReference>
<dbReference type="SMART" id="SM00354">
    <property type="entry name" value="HTH_LACI"/>
    <property type="match status" value="1"/>
</dbReference>
<dbReference type="InterPro" id="IPR000843">
    <property type="entry name" value="HTH_LacI"/>
</dbReference>
<keyword evidence="1" id="KW-0678">Repressor</keyword>
<dbReference type="SUPFAM" id="SSF53822">
    <property type="entry name" value="Periplasmic binding protein-like I"/>
    <property type="match status" value="1"/>
</dbReference>
<reference evidence="6 7" key="1">
    <citation type="submission" date="2018-05" db="EMBL/GenBank/DDBJ databases">
        <title>Genomic Encyclopedia of Type Strains, Phase IV (KMG-IV): sequencing the most valuable type-strain genomes for metagenomic binning, comparative biology and taxonomic classification.</title>
        <authorList>
            <person name="Goeker M."/>
        </authorList>
    </citation>
    <scope>NUCLEOTIDE SEQUENCE [LARGE SCALE GENOMIC DNA]</scope>
    <source>
        <strain evidence="6 7">DSM 16791</strain>
    </source>
</reference>
<comment type="caution">
    <text evidence="6">The sequence shown here is derived from an EMBL/GenBank/DDBJ whole genome shotgun (WGS) entry which is preliminary data.</text>
</comment>
<dbReference type="GO" id="GO:0003700">
    <property type="term" value="F:DNA-binding transcription factor activity"/>
    <property type="evidence" value="ECO:0007669"/>
    <property type="project" value="TreeGrafter"/>
</dbReference>
<dbReference type="RefSeq" id="WP_110033000.1">
    <property type="nucleotide sequence ID" value="NZ_QGTR01000004.1"/>
</dbReference>
<dbReference type="GO" id="GO:0000976">
    <property type="term" value="F:transcription cis-regulatory region binding"/>
    <property type="evidence" value="ECO:0007669"/>
    <property type="project" value="TreeGrafter"/>
</dbReference>
<dbReference type="PRINTS" id="PR00036">
    <property type="entry name" value="HTHLACI"/>
</dbReference>
<evidence type="ECO:0000256" key="1">
    <source>
        <dbReference type="ARBA" id="ARBA00022491"/>
    </source>
</evidence>
<dbReference type="PANTHER" id="PTHR30146">
    <property type="entry name" value="LACI-RELATED TRANSCRIPTIONAL REPRESSOR"/>
    <property type="match status" value="1"/>
</dbReference>
<dbReference type="PROSITE" id="PS50932">
    <property type="entry name" value="HTH_LACI_2"/>
    <property type="match status" value="1"/>
</dbReference>
<organism evidence="6 7">
    <name type="scientific">Hoeflea marina</name>
    <dbReference type="NCBI Taxonomy" id="274592"/>
    <lineage>
        <taxon>Bacteria</taxon>
        <taxon>Pseudomonadati</taxon>
        <taxon>Pseudomonadota</taxon>
        <taxon>Alphaproteobacteria</taxon>
        <taxon>Hyphomicrobiales</taxon>
        <taxon>Rhizobiaceae</taxon>
        <taxon>Hoeflea</taxon>
    </lineage>
</organism>
<evidence type="ECO:0000256" key="4">
    <source>
        <dbReference type="ARBA" id="ARBA00023163"/>
    </source>
</evidence>
<feature type="domain" description="HTH lacI-type" evidence="5">
    <location>
        <begin position="19"/>
        <end position="73"/>
    </location>
</feature>
<dbReference type="InterPro" id="IPR028082">
    <property type="entry name" value="Peripla_BP_I"/>
</dbReference>
<dbReference type="Gene3D" id="3.40.50.2300">
    <property type="match status" value="2"/>
</dbReference>
<keyword evidence="7" id="KW-1185">Reference proteome</keyword>
<gene>
    <name evidence="6" type="ORF">DFR52_104115</name>
</gene>
<dbReference type="InterPro" id="IPR010982">
    <property type="entry name" value="Lambda_DNA-bd_dom_sf"/>
</dbReference>
<dbReference type="SUPFAM" id="SSF47413">
    <property type="entry name" value="lambda repressor-like DNA-binding domains"/>
    <property type="match status" value="1"/>
</dbReference>
<evidence type="ECO:0000313" key="6">
    <source>
        <dbReference type="EMBL" id="PWV98825.1"/>
    </source>
</evidence>
<proteinExistence type="predicted"/>
<accession>A0A317PFI7</accession>
<dbReference type="Proteomes" id="UP000246352">
    <property type="component" value="Unassembled WGS sequence"/>
</dbReference>
<evidence type="ECO:0000256" key="2">
    <source>
        <dbReference type="ARBA" id="ARBA00023015"/>
    </source>
</evidence>
<dbReference type="CDD" id="cd06267">
    <property type="entry name" value="PBP1_LacI_sugar_binding-like"/>
    <property type="match status" value="1"/>
</dbReference>
<dbReference type="InterPro" id="IPR046335">
    <property type="entry name" value="LacI/GalR-like_sensor"/>
</dbReference>